<feature type="compositionally biased region" description="Polar residues" evidence="18">
    <location>
        <begin position="148"/>
        <end position="161"/>
    </location>
</feature>
<dbReference type="InterPro" id="IPR039055">
    <property type="entry name" value="MCU_fam"/>
</dbReference>
<evidence type="ECO:0000256" key="13">
    <source>
        <dbReference type="ARBA" id="ARBA00023303"/>
    </source>
</evidence>
<comment type="function">
    <text evidence="17">Highly selective calcium channel localized to the inner mitochondrial membrane, which mediates calcium uptake into the mitochondrial matrix. Mitochondrial calcium homeostasis plays key roles in cellular physiology and regulates ATP production, cytoplasmic calcium signals and activation of cell death pathways. Sufficient to operate as a pore-forming channel without the need of calcium-sensor or auxiliary subunit.</text>
</comment>
<evidence type="ECO:0000256" key="11">
    <source>
        <dbReference type="ARBA" id="ARBA00023128"/>
    </source>
</evidence>
<sequence length="580" mass="65321">MTGSSYLCRRRQWPEPVYESYRSRVGYACVARVNNREYQTSTTYESEVLARENAAMRAYLICRNFSVNDGMYPPGHKKGGVLQGIPVAIGTERRSMYTEDTDTSTTSGSRSGGSSPRSLGSSRSDQDSRPRAYEGSRSNAKDSRRTNHSQSKGVRRLSQQAPDKEASDLDDAIAQEKDKQQKTPWHREGSNLPPVARPRSAGAMTKGKLLTTPSRLLKLIIPMTSMDKNTDRKDIEPLALLVHPQQPLSYLERLIQSELPTIKDSQGEDKIPAVHFRAEDSQQDEITPKAGAANEANEYDGAELEETQFDGQVERTGKLKPKAKPGVSKQSLGEGGVERYSGLGHEGSGESHGKFVRWSSSTEIGDFIRDAARGKEFAVEIEGASKEIRIAVPSFNDRTYYLRTKLRKTSKKILDMTTIKSECDQAAHKSAQRVATGGAGLLVGYWYVVYRLTFETDLGWDTMEPVTYLVGLSTLICGYLWFLYHNREVSYRSAMNLTVNRRQNKLYQSRGFDLTRWESLVEEGNALRKEIKAIASEYDVDWDEKRDEQDEKVTEALREVREEKEKNKAGKGKKKEEDDE</sequence>
<evidence type="ECO:0000256" key="6">
    <source>
        <dbReference type="ARBA" id="ARBA00022692"/>
    </source>
</evidence>
<evidence type="ECO:0000256" key="14">
    <source>
        <dbReference type="ARBA" id="ARBA00036634"/>
    </source>
</evidence>
<keyword evidence="13" id="KW-0407">Ion channel</keyword>
<dbReference type="GO" id="GO:0051560">
    <property type="term" value="P:mitochondrial calcium ion homeostasis"/>
    <property type="evidence" value="ECO:0007669"/>
    <property type="project" value="InterPro"/>
</dbReference>
<evidence type="ECO:0000256" key="1">
    <source>
        <dbReference type="ARBA" id="ARBA00004448"/>
    </source>
</evidence>
<feature type="region of interest" description="Disordered" evidence="18">
    <location>
        <begin position="558"/>
        <end position="580"/>
    </location>
</feature>
<dbReference type="GO" id="GO:0036444">
    <property type="term" value="P:calcium import into the mitochondrion"/>
    <property type="evidence" value="ECO:0007669"/>
    <property type="project" value="TreeGrafter"/>
</dbReference>
<evidence type="ECO:0000313" key="22">
    <source>
        <dbReference type="Proteomes" id="UP000664521"/>
    </source>
</evidence>
<dbReference type="GO" id="GO:0005262">
    <property type="term" value="F:calcium channel activity"/>
    <property type="evidence" value="ECO:0007669"/>
    <property type="project" value="UniProtKB-KW"/>
</dbReference>
<evidence type="ECO:0000256" key="9">
    <source>
        <dbReference type="ARBA" id="ARBA00022989"/>
    </source>
</evidence>
<feature type="transmembrane region" description="Helical" evidence="19">
    <location>
        <begin position="466"/>
        <end position="484"/>
    </location>
</feature>
<reference evidence="21" key="1">
    <citation type="submission" date="2021-03" db="EMBL/GenBank/DDBJ databases">
        <authorList>
            <person name="Tagirdzhanova G."/>
        </authorList>
    </citation>
    <scope>NUCLEOTIDE SEQUENCE</scope>
</reference>
<proteinExistence type="inferred from homology"/>
<evidence type="ECO:0000256" key="8">
    <source>
        <dbReference type="ARBA" id="ARBA00022837"/>
    </source>
</evidence>
<accession>A0A8H3ICV3</accession>
<feature type="region of interest" description="Disordered" evidence="18">
    <location>
        <begin position="92"/>
        <end position="207"/>
    </location>
</feature>
<dbReference type="Pfam" id="PF04678">
    <property type="entry name" value="MCU"/>
    <property type="match status" value="1"/>
</dbReference>
<dbReference type="GO" id="GO:1990246">
    <property type="term" value="C:uniplex complex"/>
    <property type="evidence" value="ECO:0007669"/>
    <property type="project" value="TreeGrafter"/>
</dbReference>
<evidence type="ECO:0000256" key="19">
    <source>
        <dbReference type="SAM" id="Phobius"/>
    </source>
</evidence>
<dbReference type="Proteomes" id="UP000664521">
    <property type="component" value="Unassembled WGS sequence"/>
</dbReference>
<feature type="compositionally biased region" description="Low complexity" evidence="18">
    <location>
        <begin position="103"/>
        <end position="123"/>
    </location>
</feature>
<evidence type="ECO:0000256" key="18">
    <source>
        <dbReference type="SAM" id="MobiDB-lite"/>
    </source>
</evidence>
<comment type="subcellular location">
    <subcellularLocation>
        <location evidence="1">Mitochondrion inner membrane</location>
        <topology evidence="1">Multi-pass membrane protein</topology>
    </subcellularLocation>
</comment>
<protein>
    <recommendedName>
        <fullName evidence="16">Calcium uniporter protein, mitochondrial</fullName>
    </recommendedName>
</protein>
<keyword evidence="9 19" id="KW-1133">Transmembrane helix</keyword>
<feature type="compositionally biased region" description="Basic and acidic residues" evidence="18">
    <location>
        <begin position="558"/>
        <end position="568"/>
    </location>
</feature>
<keyword evidence="10" id="KW-0406">Ion transport</keyword>
<dbReference type="SUPFAM" id="SSF54768">
    <property type="entry name" value="dsRNA-binding domain-like"/>
    <property type="match status" value="1"/>
</dbReference>
<keyword evidence="22" id="KW-1185">Reference proteome</keyword>
<dbReference type="PANTHER" id="PTHR13462">
    <property type="entry name" value="CALCIUM UNIPORTER PROTEIN, MITOCHONDRIAL"/>
    <property type="match status" value="1"/>
</dbReference>
<keyword evidence="5" id="KW-0107">Calcium channel</keyword>
<dbReference type="InterPro" id="IPR006769">
    <property type="entry name" value="MCU_C"/>
</dbReference>
<feature type="region of interest" description="Disordered" evidence="18">
    <location>
        <begin position="316"/>
        <end position="354"/>
    </location>
</feature>
<dbReference type="GO" id="GO:0015292">
    <property type="term" value="F:uniporter activity"/>
    <property type="evidence" value="ECO:0007669"/>
    <property type="project" value="TreeGrafter"/>
</dbReference>
<feature type="compositionally biased region" description="Basic and acidic residues" evidence="18">
    <location>
        <begin position="124"/>
        <end position="145"/>
    </location>
</feature>
<dbReference type="Gene3D" id="3.30.160.20">
    <property type="match status" value="1"/>
</dbReference>
<evidence type="ECO:0000259" key="20">
    <source>
        <dbReference type="Pfam" id="PF04678"/>
    </source>
</evidence>
<feature type="compositionally biased region" description="Basic and acidic residues" evidence="18">
    <location>
        <begin position="174"/>
        <end position="189"/>
    </location>
</feature>
<comment type="catalytic activity">
    <reaction evidence="14">
        <text>Ca(2+)(in) = Ca(2+)(out)</text>
        <dbReference type="Rhea" id="RHEA:29671"/>
        <dbReference type="ChEBI" id="CHEBI:29108"/>
    </reaction>
</comment>
<evidence type="ECO:0000256" key="16">
    <source>
        <dbReference type="ARBA" id="ARBA00044981"/>
    </source>
</evidence>
<keyword evidence="3" id="KW-0813">Transport</keyword>
<feature type="region of interest" description="Disordered" evidence="18">
    <location>
        <begin position="278"/>
        <end position="300"/>
    </location>
</feature>
<evidence type="ECO:0000256" key="15">
    <source>
        <dbReference type="ARBA" id="ARBA00044966"/>
    </source>
</evidence>
<comment type="caution">
    <text evidence="21">The sequence shown here is derived from an EMBL/GenBank/DDBJ whole genome shotgun (WGS) entry which is preliminary data.</text>
</comment>
<keyword evidence="12 19" id="KW-0472">Membrane</keyword>
<keyword evidence="6 19" id="KW-0812">Transmembrane</keyword>
<comment type="similarity">
    <text evidence="2">Belongs to the MCU (TC 1.A.77) family.</text>
</comment>
<dbReference type="CDD" id="cd00048">
    <property type="entry name" value="DSRM_SF"/>
    <property type="match status" value="1"/>
</dbReference>
<evidence type="ECO:0000256" key="12">
    <source>
        <dbReference type="ARBA" id="ARBA00023136"/>
    </source>
</evidence>
<evidence type="ECO:0000313" key="21">
    <source>
        <dbReference type="EMBL" id="CAF9916075.1"/>
    </source>
</evidence>
<keyword evidence="4" id="KW-0109">Calcium transport</keyword>
<evidence type="ECO:0000256" key="5">
    <source>
        <dbReference type="ARBA" id="ARBA00022673"/>
    </source>
</evidence>
<evidence type="ECO:0000256" key="10">
    <source>
        <dbReference type="ARBA" id="ARBA00023065"/>
    </source>
</evidence>
<gene>
    <name evidence="21" type="ORF">HETSPECPRED_002747</name>
</gene>
<dbReference type="PANTHER" id="PTHR13462:SF10">
    <property type="entry name" value="CALCIUM UNIPORTER PROTEIN, MITOCHONDRIAL"/>
    <property type="match status" value="1"/>
</dbReference>
<evidence type="ECO:0000256" key="3">
    <source>
        <dbReference type="ARBA" id="ARBA00022448"/>
    </source>
</evidence>
<dbReference type="AlphaFoldDB" id="A0A8H3ICV3"/>
<evidence type="ECO:0000256" key="2">
    <source>
        <dbReference type="ARBA" id="ARBA00005653"/>
    </source>
</evidence>
<keyword evidence="11" id="KW-0496">Mitochondrion</keyword>
<evidence type="ECO:0000256" key="17">
    <source>
        <dbReference type="ARBA" id="ARBA00045938"/>
    </source>
</evidence>
<feature type="transmembrane region" description="Helical" evidence="19">
    <location>
        <begin position="434"/>
        <end position="454"/>
    </location>
</feature>
<keyword evidence="8" id="KW-0106">Calcium</keyword>
<evidence type="ECO:0000256" key="4">
    <source>
        <dbReference type="ARBA" id="ARBA00022568"/>
    </source>
</evidence>
<name>A0A8H3ICV3_9LECA</name>
<feature type="domain" description="Calcium uniporter protein C-terminal" evidence="20">
    <location>
        <begin position="398"/>
        <end position="520"/>
    </location>
</feature>
<dbReference type="EMBL" id="CAJPDS010000017">
    <property type="protein sequence ID" value="CAF9916075.1"/>
    <property type="molecule type" value="Genomic_DNA"/>
</dbReference>
<dbReference type="OrthoDB" id="278338at2759"/>
<organism evidence="21 22">
    <name type="scientific">Heterodermia speciosa</name>
    <dbReference type="NCBI Taxonomy" id="116794"/>
    <lineage>
        <taxon>Eukaryota</taxon>
        <taxon>Fungi</taxon>
        <taxon>Dikarya</taxon>
        <taxon>Ascomycota</taxon>
        <taxon>Pezizomycotina</taxon>
        <taxon>Lecanoromycetes</taxon>
        <taxon>OSLEUM clade</taxon>
        <taxon>Lecanoromycetidae</taxon>
        <taxon>Caliciales</taxon>
        <taxon>Physciaceae</taxon>
        <taxon>Heterodermia</taxon>
    </lineage>
</organism>
<keyword evidence="7" id="KW-0999">Mitochondrion inner membrane</keyword>
<evidence type="ECO:0000256" key="7">
    <source>
        <dbReference type="ARBA" id="ARBA00022792"/>
    </source>
</evidence>
<comment type="subunit">
    <text evidence="15">Homotetramer, assembles in a dimer or dimers configuration with two interfaces.</text>
</comment>